<dbReference type="PANTHER" id="PTHR47964">
    <property type="entry name" value="ATP-DEPENDENT DNA HELICASE HOMOLOG RECG, CHLOROPLASTIC"/>
    <property type="match status" value="1"/>
</dbReference>
<dbReference type="SMART" id="SM01058">
    <property type="entry name" value="CarD_TRCF"/>
    <property type="match status" value="1"/>
</dbReference>
<keyword evidence="3 9" id="KW-0227">DNA damage</keyword>
<dbReference type="SUPFAM" id="SSF52540">
    <property type="entry name" value="P-loop containing nucleoside triphosphate hydrolases"/>
    <property type="match status" value="3"/>
</dbReference>
<dbReference type="AlphaFoldDB" id="I4B8P8"/>
<dbReference type="CDD" id="cd17991">
    <property type="entry name" value="DEXHc_TRCF"/>
    <property type="match status" value="1"/>
</dbReference>
<evidence type="ECO:0000256" key="4">
    <source>
        <dbReference type="ARBA" id="ARBA00022801"/>
    </source>
</evidence>
<keyword evidence="8 9" id="KW-0234">DNA repair</keyword>
<dbReference type="PANTHER" id="PTHR47964:SF1">
    <property type="entry name" value="ATP-DEPENDENT DNA HELICASE HOMOLOG RECG, CHLOROPLASTIC"/>
    <property type="match status" value="1"/>
</dbReference>
<evidence type="ECO:0000256" key="7">
    <source>
        <dbReference type="ARBA" id="ARBA00023125"/>
    </source>
</evidence>
<evidence type="ECO:0000256" key="8">
    <source>
        <dbReference type="ARBA" id="ARBA00023204"/>
    </source>
</evidence>
<dbReference type="RefSeq" id="WP_014804156.1">
    <property type="nucleotide sequence ID" value="NC_018020.1"/>
</dbReference>
<dbReference type="InterPro" id="IPR041471">
    <property type="entry name" value="UvrB_inter"/>
</dbReference>
<evidence type="ECO:0000259" key="10">
    <source>
        <dbReference type="PROSITE" id="PS51192"/>
    </source>
</evidence>
<dbReference type="Gene3D" id="3.40.50.300">
    <property type="entry name" value="P-loop containing nucleotide triphosphate hydrolases"/>
    <property type="match status" value="2"/>
</dbReference>
<dbReference type="Proteomes" id="UP000006048">
    <property type="component" value="Chromosome"/>
</dbReference>
<dbReference type="Gene3D" id="3.90.1150.50">
    <property type="entry name" value="Transcription-repair-coupling factor, D7 domain"/>
    <property type="match status" value="1"/>
</dbReference>
<dbReference type="GO" id="GO:0005524">
    <property type="term" value="F:ATP binding"/>
    <property type="evidence" value="ECO:0007669"/>
    <property type="project" value="UniProtKB-UniRule"/>
</dbReference>
<dbReference type="HOGENOM" id="CLU_005122_1_3_12"/>
<dbReference type="SMART" id="SM00982">
    <property type="entry name" value="TRCF"/>
    <property type="match status" value="1"/>
</dbReference>
<comment type="similarity">
    <text evidence="9">In the N-terminal section; belongs to the UvrB family.</text>
</comment>
<dbReference type="HAMAP" id="MF_00969">
    <property type="entry name" value="TRCF"/>
    <property type="match status" value="1"/>
</dbReference>
<dbReference type="Pfam" id="PF02559">
    <property type="entry name" value="CarD_TRCF_RID"/>
    <property type="match status" value="1"/>
</dbReference>
<keyword evidence="2 9" id="KW-0547">Nucleotide-binding</keyword>
<dbReference type="InterPro" id="IPR047112">
    <property type="entry name" value="RecG/Mfd"/>
</dbReference>
<evidence type="ECO:0000256" key="1">
    <source>
        <dbReference type="ARBA" id="ARBA00022490"/>
    </source>
</evidence>
<accession>I4B8P8</accession>
<proteinExistence type="inferred from homology"/>
<dbReference type="InterPro" id="IPR036101">
    <property type="entry name" value="CarD-like/TRCF_RID_sf"/>
</dbReference>
<dbReference type="EC" id="3.6.4.-" evidence="9"/>
<gene>
    <name evidence="9" type="primary">mfd</name>
    <name evidence="12" type="ordered locus">Turpa_3016</name>
</gene>
<dbReference type="PATRIC" id="fig|869212.3.peg.3041"/>
<keyword evidence="4 9" id="KW-0378">Hydrolase</keyword>
<dbReference type="InterPro" id="IPR011545">
    <property type="entry name" value="DEAD/DEAH_box_helicase_dom"/>
</dbReference>
<dbReference type="InterPro" id="IPR003711">
    <property type="entry name" value="CarD-like/TRCF_RID"/>
</dbReference>
<dbReference type="KEGG" id="tpx:Turpa_3016"/>
<keyword evidence="1 9" id="KW-0963">Cytoplasm</keyword>
<protein>
    <recommendedName>
        <fullName evidence="9">Transcription-repair-coupling factor</fullName>
        <shortName evidence="9">TRCF</shortName>
        <ecNumber evidence="9">3.6.4.-</ecNumber>
    </recommendedName>
</protein>
<dbReference type="GO" id="GO:0016787">
    <property type="term" value="F:hydrolase activity"/>
    <property type="evidence" value="ECO:0007669"/>
    <property type="project" value="UniProtKB-KW"/>
</dbReference>
<dbReference type="SMART" id="SM00490">
    <property type="entry name" value="HELICc"/>
    <property type="match status" value="1"/>
</dbReference>
<keyword evidence="7 9" id="KW-0238">DNA-binding</keyword>
<dbReference type="Gene3D" id="3.30.2060.10">
    <property type="entry name" value="Penicillin-binding protein 1b domain"/>
    <property type="match status" value="1"/>
</dbReference>
<comment type="subcellular location">
    <subcellularLocation>
        <location evidence="9">Cytoplasm</location>
    </subcellularLocation>
</comment>
<sequence>MAESALPKKLSAALQDLAAKTQAAANLPAGILPMLAFTRATTAPKPGRTLYIVPDDNTALEWLRALGSLHQLTLSQLETAALVSWGVIPYSFTAPDQEKEYHRTRAELFIRSEVPCLIVASVEGLTYPIATDLEVAEVERTLTPGMHFARSRFAEFLLSCGFRHANPVERPGEFCIKGGVVDVFAPDEDLPVRLDFFGDEIETIKSFSHETQRSLGPVAEVRIAPLRPAVSHLAAAMQKFAADRSLGESELTPVITSGGTNLAGYADIYPALRQVQNIAELWRGETFIADEESVRQRLKTISAERQYLFERSESKLKLAPEILFGDVARIEAMLSAAHAIQLTDPKDEDSQWHDAPRFGGRLGLLKERLAQGDAENIWFFIESISQRDRLKAALTDILAPEIIPAFYPHGFTGNGVTVFSEADIFGRVVKKYAGDKSISRILDSYTDLKEGDYVVHVNYGIGRFSALKRMRVQNNERDFIELRFADDDKLFVPLDQLNLVHKYIGSTENPRLDHLGKKSSWAKTRARVKRLVDSIAEELLELYAHRVNQKGFAFPPDSSFQHDFEAAFPFTETEHQLETIYAIKADMESEKPMDRLVCGDVGFGKTEVAIRAAFKAAMAGKQVAVLCPTTILAFQHYRSFSKRFADYPVRIDYISRFRSPSEVAEIKARLADGKIDIIIGTHALFADDVRYKSLGLMIIDEEQRFGVTHKEKLRQMRTNLDCLALTATPIPRTLHMSLSGIRDLSIIETPPADRRKIETHVIAENEELLRLAFKHELERGGQVYVLHNKVKTIEEQAIRLRALAPQARIAVLHGQMPETAIEEVMVDFYQHAYDILVSTTIIESGIDIPNCNTLIVLGAHEFGLSQLYQLKGRVGRSDRQAYAYFFYPSPTMHTLSGDAERRLEVLAEYDDLGSGFRIAMKDLEIRGAGNLLGKEQSGEIMEIGFELYSQMLNDKVNELKGKAVANDDFTSAIMLPCDWYFPDEYIADTRAKMEFYKSLSAAAGLDEFHEIREALVDRYGKPPETVELMLLLEEIRQLAYMLRLERVAISPKTDDLKTPSEMPYFIVAPDHRLDMAKVSALLTRDKRVKLDTADPKRINLDIPQQPQLAFFRELSAILKYLANS</sequence>
<evidence type="ECO:0000256" key="9">
    <source>
        <dbReference type="HAMAP-Rule" id="MF_00969"/>
    </source>
</evidence>
<comment type="similarity">
    <text evidence="9">In the C-terminal section; belongs to the helicase family. RecG subfamily.</text>
</comment>
<dbReference type="SUPFAM" id="SSF143517">
    <property type="entry name" value="TRCF domain-like"/>
    <property type="match status" value="1"/>
</dbReference>
<evidence type="ECO:0000313" key="12">
    <source>
        <dbReference type="EMBL" id="AFM13655.1"/>
    </source>
</evidence>
<dbReference type="GO" id="GO:0005737">
    <property type="term" value="C:cytoplasm"/>
    <property type="evidence" value="ECO:0007669"/>
    <property type="project" value="UniProtKB-SubCell"/>
</dbReference>
<dbReference type="Pfam" id="PF00270">
    <property type="entry name" value="DEAD"/>
    <property type="match status" value="1"/>
</dbReference>
<reference evidence="12 13" key="1">
    <citation type="submission" date="2012-06" db="EMBL/GenBank/DDBJ databases">
        <title>The complete chromosome of genome of Turneriella parva DSM 21527.</title>
        <authorList>
            <consortium name="US DOE Joint Genome Institute (JGI-PGF)"/>
            <person name="Lucas S."/>
            <person name="Han J."/>
            <person name="Lapidus A."/>
            <person name="Bruce D."/>
            <person name="Goodwin L."/>
            <person name="Pitluck S."/>
            <person name="Peters L."/>
            <person name="Kyrpides N."/>
            <person name="Mavromatis K."/>
            <person name="Ivanova N."/>
            <person name="Mikhailova N."/>
            <person name="Chertkov O."/>
            <person name="Detter J.C."/>
            <person name="Tapia R."/>
            <person name="Han C."/>
            <person name="Land M."/>
            <person name="Hauser L."/>
            <person name="Markowitz V."/>
            <person name="Cheng J.-F."/>
            <person name="Hugenholtz P."/>
            <person name="Woyke T."/>
            <person name="Wu D."/>
            <person name="Gronow S."/>
            <person name="Wellnitz S."/>
            <person name="Brambilla E."/>
            <person name="Klenk H.-P."/>
            <person name="Eisen J.A."/>
        </authorList>
    </citation>
    <scope>NUCLEOTIDE SEQUENCE [LARGE SCALE GENOMIC DNA]</scope>
    <source>
        <strain evidence="13">ATCC BAA-1111 / DSM 21527 / NCTC 11395 / H</strain>
    </source>
</reference>
<evidence type="ECO:0000256" key="5">
    <source>
        <dbReference type="ARBA" id="ARBA00022806"/>
    </source>
</evidence>
<dbReference type="InterPro" id="IPR004576">
    <property type="entry name" value="Mfd"/>
</dbReference>
<dbReference type="InterPro" id="IPR037235">
    <property type="entry name" value="TRCF-like_C_D7"/>
</dbReference>
<comment type="function">
    <text evidence="9">Couples transcription and DNA repair by recognizing RNA polymerase (RNAP) stalled at DNA lesions. Mediates ATP-dependent release of RNAP and its truncated transcript from the DNA, and recruitment of nucleotide excision repair machinery to the damaged site.</text>
</comment>
<dbReference type="GO" id="GO:0006355">
    <property type="term" value="P:regulation of DNA-templated transcription"/>
    <property type="evidence" value="ECO:0007669"/>
    <property type="project" value="UniProtKB-UniRule"/>
</dbReference>
<dbReference type="InterPro" id="IPR027417">
    <property type="entry name" value="P-loop_NTPase"/>
</dbReference>
<dbReference type="STRING" id="869212.Turpa_3016"/>
<keyword evidence="5" id="KW-0347">Helicase</keyword>
<evidence type="ECO:0000256" key="3">
    <source>
        <dbReference type="ARBA" id="ARBA00022763"/>
    </source>
</evidence>
<evidence type="ECO:0000256" key="6">
    <source>
        <dbReference type="ARBA" id="ARBA00022840"/>
    </source>
</evidence>
<dbReference type="SMART" id="SM00487">
    <property type="entry name" value="DEXDc"/>
    <property type="match status" value="1"/>
</dbReference>
<dbReference type="Gene3D" id="2.40.10.170">
    <property type="match status" value="1"/>
</dbReference>
<dbReference type="GO" id="GO:0000716">
    <property type="term" value="P:transcription-coupled nucleotide-excision repair, DNA damage recognition"/>
    <property type="evidence" value="ECO:0007669"/>
    <property type="project" value="UniProtKB-UniRule"/>
</dbReference>
<keyword evidence="6 9" id="KW-0067">ATP-binding</keyword>
<dbReference type="Pfam" id="PF17757">
    <property type="entry name" value="UvrB_inter"/>
    <property type="match status" value="1"/>
</dbReference>
<dbReference type="PROSITE" id="PS51194">
    <property type="entry name" value="HELICASE_CTER"/>
    <property type="match status" value="1"/>
</dbReference>
<dbReference type="Pfam" id="PF00271">
    <property type="entry name" value="Helicase_C"/>
    <property type="match status" value="1"/>
</dbReference>
<dbReference type="InterPro" id="IPR014001">
    <property type="entry name" value="Helicase_ATP-bd"/>
</dbReference>
<dbReference type="Pfam" id="PF03461">
    <property type="entry name" value="TRCF"/>
    <property type="match status" value="1"/>
</dbReference>
<dbReference type="Gene3D" id="3.40.50.11180">
    <property type="match status" value="1"/>
</dbReference>
<organism evidence="12 13">
    <name type="scientific">Turneriella parva (strain ATCC BAA-1111 / DSM 21527 / NCTC 11395 / H)</name>
    <name type="common">Leptospira parva</name>
    <dbReference type="NCBI Taxonomy" id="869212"/>
    <lineage>
        <taxon>Bacteria</taxon>
        <taxon>Pseudomonadati</taxon>
        <taxon>Spirochaetota</taxon>
        <taxon>Spirochaetia</taxon>
        <taxon>Leptospirales</taxon>
        <taxon>Leptospiraceae</taxon>
        <taxon>Turneriella</taxon>
    </lineage>
</organism>
<evidence type="ECO:0000259" key="11">
    <source>
        <dbReference type="PROSITE" id="PS51194"/>
    </source>
</evidence>
<evidence type="ECO:0000313" key="13">
    <source>
        <dbReference type="Proteomes" id="UP000006048"/>
    </source>
</evidence>
<dbReference type="GO" id="GO:0003684">
    <property type="term" value="F:damaged DNA binding"/>
    <property type="evidence" value="ECO:0007669"/>
    <property type="project" value="InterPro"/>
</dbReference>
<name>I4B8P8_TURPD</name>
<keyword evidence="13" id="KW-1185">Reference proteome</keyword>
<dbReference type="SUPFAM" id="SSF141259">
    <property type="entry name" value="CarD-like"/>
    <property type="match status" value="1"/>
</dbReference>
<feature type="domain" description="Helicase ATP-binding" evidence="10">
    <location>
        <begin position="586"/>
        <end position="747"/>
    </location>
</feature>
<dbReference type="InterPro" id="IPR005118">
    <property type="entry name" value="TRCF_C"/>
</dbReference>
<evidence type="ECO:0000256" key="2">
    <source>
        <dbReference type="ARBA" id="ARBA00022741"/>
    </source>
</evidence>
<dbReference type="OrthoDB" id="9804325at2"/>
<feature type="domain" description="Helicase C-terminal" evidence="11">
    <location>
        <begin position="756"/>
        <end position="924"/>
    </location>
</feature>
<dbReference type="InterPro" id="IPR001650">
    <property type="entry name" value="Helicase_C-like"/>
</dbReference>
<dbReference type="EMBL" id="CP002959">
    <property type="protein sequence ID" value="AFM13655.1"/>
    <property type="molecule type" value="Genomic_DNA"/>
</dbReference>
<dbReference type="GO" id="GO:0003678">
    <property type="term" value="F:DNA helicase activity"/>
    <property type="evidence" value="ECO:0007669"/>
    <property type="project" value="TreeGrafter"/>
</dbReference>
<dbReference type="PROSITE" id="PS51192">
    <property type="entry name" value="HELICASE_ATP_BIND_1"/>
    <property type="match status" value="1"/>
</dbReference>
<dbReference type="NCBIfam" id="TIGR00580">
    <property type="entry name" value="mfd"/>
    <property type="match status" value="1"/>
</dbReference>